<dbReference type="Gene3D" id="3.50.50.60">
    <property type="entry name" value="FAD/NAD(P)-binding domain"/>
    <property type="match status" value="1"/>
</dbReference>
<keyword evidence="6 7" id="KW-0560">Oxidoreductase</keyword>
<dbReference type="PROSITE" id="PS00977">
    <property type="entry name" value="FAD_G3PDH_1"/>
    <property type="match status" value="1"/>
</dbReference>
<name>A0A9W7BKP7_9STRA</name>
<keyword evidence="5" id="KW-0274">FAD</keyword>
<dbReference type="EC" id="1.1.5.3" evidence="3 7"/>
<dbReference type="Proteomes" id="UP001162640">
    <property type="component" value="Unassembled WGS sequence"/>
</dbReference>
<dbReference type="EMBL" id="BLQM01000418">
    <property type="protein sequence ID" value="GMH88809.1"/>
    <property type="molecule type" value="Genomic_DNA"/>
</dbReference>
<dbReference type="GO" id="GO:0005739">
    <property type="term" value="C:mitochondrion"/>
    <property type="evidence" value="ECO:0007669"/>
    <property type="project" value="TreeGrafter"/>
</dbReference>
<proteinExistence type="inferred from homology"/>
<sequence>MKTETFDVLVIGGGATGTGVALDASTRGLSCALLERSDFGSGTSSRSTKLIHGGIRYLENAFKNLDMEQYDLVKEALAERSHMLKAAPYMNSPLPIMIPMYCHNWYDPILIPYYLIGAKVYDFVGRLQGDSGVPHSHFIDVEEAKFQFPMINQKNLWGAIVYYDGQMNDSRMNLHLALTATQAGSAIASRMEVTKINKDKEGKTTGATVRDNITGKSFSIKARVVVNATGPFSDAIRKLDNPDVTPIIKGAAGVHVVLPDHYSPAKMGLIVPKTSDGRVLFFLPWEGATISGTTDSETEMTEEPKASDREVRRKELRVYSQPQLNFNTHRSQI</sequence>
<evidence type="ECO:0000256" key="5">
    <source>
        <dbReference type="ARBA" id="ARBA00022827"/>
    </source>
</evidence>
<dbReference type="PRINTS" id="PR01001">
    <property type="entry name" value="FADG3PDH"/>
</dbReference>
<dbReference type="PANTHER" id="PTHR11985">
    <property type="entry name" value="GLYCEROL-3-PHOSPHATE DEHYDROGENASE"/>
    <property type="match status" value="1"/>
</dbReference>
<evidence type="ECO:0000256" key="2">
    <source>
        <dbReference type="ARBA" id="ARBA00007330"/>
    </source>
</evidence>
<dbReference type="SUPFAM" id="SSF51905">
    <property type="entry name" value="FAD/NAD(P)-binding domain"/>
    <property type="match status" value="1"/>
</dbReference>
<evidence type="ECO:0000259" key="9">
    <source>
        <dbReference type="Pfam" id="PF01266"/>
    </source>
</evidence>
<dbReference type="Pfam" id="PF01266">
    <property type="entry name" value="DAO"/>
    <property type="match status" value="1"/>
</dbReference>
<evidence type="ECO:0000313" key="11">
    <source>
        <dbReference type="Proteomes" id="UP001162640"/>
    </source>
</evidence>
<feature type="compositionally biased region" description="Basic and acidic residues" evidence="8">
    <location>
        <begin position="302"/>
        <end position="312"/>
    </location>
</feature>
<dbReference type="GO" id="GO:0004368">
    <property type="term" value="F:glycerol-3-phosphate dehydrogenase (quinone) activity"/>
    <property type="evidence" value="ECO:0007669"/>
    <property type="project" value="UniProtKB-EC"/>
</dbReference>
<organism evidence="10 11">
    <name type="scientific">Triparma laevis f. inornata</name>
    <dbReference type="NCBI Taxonomy" id="1714386"/>
    <lineage>
        <taxon>Eukaryota</taxon>
        <taxon>Sar</taxon>
        <taxon>Stramenopiles</taxon>
        <taxon>Ochrophyta</taxon>
        <taxon>Bolidophyceae</taxon>
        <taxon>Parmales</taxon>
        <taxon>Triparmaceae</taxon>
        <taxon>Triparma</taxon>
    </lineage>
</organism>
<feature type="region of interest" description="Disordered" evidence="8">
    <location>
        <begin position="292"/>
        <end position="312"/>
    </location>
</feature>
<evidence type="ECO:0000256" key="7">
    <source>
        <dbReference type="RuleBase" id="RU361217"/>
    </source>
</evidence>
<evidence type="ECO:0000313" key="10">
    <source>
        <dbReference type="EMBL" id="GMH88809.1"/>
    </source>
</evidence>
<dbReference type="InterPro" id="IPR006076">
    <property type="entry name" value="FAD-dep_OxRdtase"/>
</dbReference>
<comment type="caution">
    <text evidence="10">The sequence shown here is derived from an EMBL/GenBank/DDBJ whole genome shotgun (WGS) entry which is preliminary data.</text>
</comment>
<dbReference type="Gene3D" id="3.30.9.10">
    <property type="entry name" value="D-Amino Acid Oxidase, subunit A, domain 2"/>
    <property type="match status" value="1"/>
</dbReference>
<evidence type="ECO:0000256" key="3">
    <source>
        <dbReference type="ARBA" id="ARBA00013029"/>
    </source>
</evidence>
<feature type="domain" description="FAD dependent oxidoreductase" evidence="9">
    <location>
        <begin position="7"/>
        <end position="313"/>
    </location>
</feature>
<protein>
    <recommendedName>
        <fullName evidence="3 7">Glycerol-3-phosphate dehydrogenase</fullName>
        <ecNumber evidence="3 7">1.1.5.3</ecNumber>
    </recommendedName>
</protein>
<comment type="similarity">
    <text evidence="2 7">Belongs to the FAD-dependent glycerol-3-phosphate dehydrogenase family.</text>
</comment>
<accession>A0A9W7BKP7</accession>
<dbReference type="InterPro" id="IPR000447">
    <property type="entry name" value="G3P_DH_FAD-dep"/>
</dbReference>
<dbReference type="InterPro" id="IPR036188">
    <property type="entry name" value="FAD/NAD-bd_sf"/>
</dbReference>
<gene>
    <name evidence="10" type="ORF">TL16_g11267</name>
</gene>
<comment type="cofactor">
    <cofactor evidence="1 7">
        <name>FAD</name>
        <dbReference type="ChEBI" id="CHEBI:57692"/>
    </cofactor>
</comment>
<dbReference type="GO" id="GO:0006072">
    <property type="term" value="P:glycerol-3-phosphate metabolic process"/>
    <property type="evidence" value="ECO:0007669"/>
    <property type="project" value="UniProtKB-UniRule"/>
</dbReference>
<comment type="catalytic activity">
    <reaction evidence="7">
        <text>a quinone + sn-glycerol 3-phosphate = dihydroxyacetone phosphate + a quinol</text>
        <dbReference type="Rhea" id="RHEA:18977"/>
        <dbReference type="ChEBI" id="CHEBI:24646"/>
        <dbReference type="ChEBI" id="CHEBI:57597"/>
        <dbReference type="ChEBI" id="CHEBI:57642"/>
        <dbReference type="ChEBI" id="CHEBI:132124"/>
        <dbReference type="EC" id="1.1.5.3"/>
    </reaction>
</comment>
<evidence type="ECO:0000256" key="4">
    <source>
        <dbReference type="ARBA" id="ARBA00022630"/>
    </source>
</evidence>
<evidence type="ECO:0000256" key="6">
    <source>
        <dbReference type="ARBA" id="ARBA00023002"/>
    </source>
</evidence>
<dbReference type="AlphaFoldDB" id="A0A9W7BKP7"/>
<reference evidence="11" key="1">
    <citation type="journal article" date="2023" name="Commun. Biol.">
        <title>Genome analysis of Parmales, the sister group of diatoms, reveals the evolutionary specialization of diatoms from phago-mixotrophs to photoautotrophs.</title>
        <authorList>
            <person name="Ban H."/>
            <person name="Sato S."/>
            <person name="Yoshikawa S."/>
            <person name="Yamada K."/>
            <person name="Nakamura Y."/>
            <person name="Ichinomiya M."/>
            <person name="Sato N."/>
            <person name="Blanc-Mathieu R."/>
            <person name="Endo H."/>
            <person name="Kuwata A."/>
            <person name="Ogata H."/>
        </authorList>
    </citation>
    <scope>NUCLEOTIDE SEQUENCE [LARGE SCALE GENOMIC DNA]</scope>
</reference>
<evidence type="ECO:0000256" key="8">
    <source>
        <dbReference type="SAM" id="MobiDB-lite"/>
    </source>
</evidence>
<evidence type="ECO:0000256" key="1">
    <source>
        <dbReference type="ARBA" id="ARBA00001974"/>
    </source>
</evidence>
<dbReference type="PANTHER" id="PTHR11985:SF15">
    <property type="entry name" value="GLYCEROL-3-PHOSPHATE DEHYDROGENASE, MITOCHONDRIAL"/>
    <property type="match status" value="1"/>
</dbReference>
<keyword evidence="4 7" id="KW-0285">Flavoprotein</keyword>